<evidence type="ECO:0000313" key="2">
    <source>
        <dbReference type="Proteomes" id="UP000762676"/>
    </source>
</evidence>
<gene>
    <name evidence="1" type="ORF">ElyMa_001732000</name>
</gene>
<dbReference type="AlphaFoldDB" id="A0AAV4JYR2"/>
<comment type="caution">
    <text evidence="1">The sequence shown here is derived from an EMBL/GenBank/DDBJ whole genome shotgun (WGS) entry which is preliminary data.</text>
</comment>
<protein>
    <submittedName>
        <fullName evidence="1">Transposase</fullName>
    </submittedName>
</protein>
<dbReference type="Gene3D" id="3.30.420.10">
    <property type="entry name" value="Ribonuclease H-like superfamily/Ribonuclease H"/>
    <property type="match status" value="1"/>
</dbReference>
<keyword evidence="2" id="KW-1185">Reference proteome</keyword>
<evidence type="ECO:0000313" key="1">
    <source>
        <dbReference type="EMBL" id="GFS26855.1"/>
    </source>
</evidence>
<proteinExistence type="predicted"/>
<dbReference type="GO" id="GO:0003676">
    <property type="term" value="F:nucleic acid binding"/>
    <property type="evidence" value="ECO:0007669"/>
    <property type="project" value="InterPro"/>
</dbReference>
<dbReference type="Proteomes" id="UP000762676">
    <property type="component" value="Unassembled WGS sequence"/>
</dbReference>
<dbReference type="InterPro" id="IPR036397">
    <property type="entry name" value="RNaseH_sf"/>
</dbReference>
<dbReference type="EMBL" id="BMAT01003506">
    <property type="protein sequence ID" value="GFS26855.1"/>
    <property type="molecule type" value="Genomic_DNA"/>
</dbReference>
<reference evidence="1 2" key="1">
    <citation type="journal article" date="2021" name="Elife">
        <title>Chloroplast acquisition without the gene transfer in kleptoplastic sea slugs, Plakobranchus ocellatus.</title>
        <authorList>
            <person name="Maeda T."/>
            <person name="Takahashi S."/>
            <person name="Yoshida T."/>
            <person name="Shimamura S."/>
            <person name="Takaki Y."/>
            <person name="Nagai Y."/>
            <person name="Toyoda A."/>
            <person name="Suzuki Y."/>
            <person name="Arimoto A."/>
            <person name="Ishii H."/>
            <person name="Satoh N."/>
            <person name="Nishiyama T."/>
            <person name="Hasebe M."/>
            <person name="Maruyama T."/>
            <person name="Minagawa J."/>
            <person name="Obokata J."/>
            <person name="Shigenobu S."/>
        </authorList>
    </citation>
    <scope>NUCLEOTIDE SEQUENCE [LARGE SCALE GENOMIC DNA]</scope>
</reference>
<name>A0AAV4JYR2_9GAST</name>
<accession>A0AAV4JYR2</accession>
<organism evidence="1 2">
    <name type="scientific">Elysia marginata</name>
    <dbReference type="NCBI Taxonomy" id="1093978"/>
    <lineage>
        <taxon>Eukaryota</taxon>
        <taxon>Metazoa</taxon>
        <taxon>Spiralia</taxon>
        <taxon>Lophotrochozoa</taxon>
        <taxon>Mollusca</taxon>
        <taxon>Gastropoda</taxon>
        <taxon>Heterobranchia</taxon>
        <taxon>Euthyneura</taxon>
        <taxon>Panpulmonata</taxon>
        <taxon>Sacoglossa</taxon>
        <taxon>Placobranchoidea</taxon>
        <taxon>Plakobranchidae</taxon>
        <taxon>Elysia</taxon>
    </lineage>
</organism>
<sequence length="76" mass="8890">MEMRIQRILVWGLVETFEQRITIFVNLNSGDETWVHLNTPETKRDSMNWKHPSSPMTEKLKLQGSAAKVMATVFWV</sequence>